<dbReference type="Pfam" id="PF25838">
    <property type="entry name" value="Apionate_lact_M"/>
    <property type="match status" value="1"/>
</dbReference>
<feature type="domain" description="D-apionate lactonase C-terminal" evidence="3">
    <location>
        <begin position="563"/>
        <end position="636"/>
    </location>
</feature>
<dbReference type="RefSeq" id="WP_100672410.1">
    <property type="nucleotide sequence ID" value="NZ_NJGD01000006.1"/>
</dbReference>
<name>A0A2J0Z1U1_RHIML</name>
<evidence type="ECO:0000259" key="2">
    <source>
        <dbReference type="Pfam" id="PF25838"/>
    </source>
</evidence>
<gene>
    <name evidence="4" type="ORF">CEJ86_15605</name>
</gene>
<dbReference type="InterPro" id="IPR058788">
    <property type="entry name" value="ApnL_N"/>
</dbReference>
<dbReference type="EMBL" id="NJGD01000006">
    <property type="protein sequence ID" value="PJR14477.1"/>
    <property type="molecule type" value="Genomic_DNA"/>
</dbReference>
<dbReference type="Pfam" id="PF25837">
    <property type="entry name" value="Apionate_lact_N"/>
    <property type="match status" value="1"/>
</dbReference>
<evidence type="ECO:0000259" key="3">
    <source>
        <dbReference type="Pfam" id="PF25839"/>
    </source>
</evidence>
<protein>
    <submittedName>
        <fullName evidence="4">Uncharacterized protein</fullName>
    </submittedName>
</protein>
<evidence type="ECO:0000313" key="4">
    <source>
        <dbReference type="EMBL" id="PJR14477.1"/>
    </source>
</evidence>
<evidence type="ECO:0000259" key="1">
    <source>
        <dbReference type="Pfam" id="PF25837"/>
    </source>
</evidence>
<dbReference type="AlphaFoldDB" id="A0A2J0Z1U1"/>
<sequence length="639" mass="69363">MTVSRAFLLFGTDEKEPEARRIEAGRLSADFVSGNLRTIRFAGKEVLRAISFLVRDRDWGTCEAEIGDLTFEESRAGTVIRYSARFRSPDGALLDCSATIDLKPDRLVFGARFTPDRDFETARAGFAVLHPIVGLAGRPVEVEHGEGRVERSVFPDLIEPWQPFMDIAAITHEVSPGIKAECRFAGDVFEMEDQRNWTDGSYKTYVRPLELPWPYMLKAGETVHQGVTLSILAAEYTVEPEERRQGKIRLSLRRDAGRLPEIGIGLRPDAAAEELDNAGLVKRVGARHLVCHFDPDAGHGLADLRHFRSVADASGCAVTLECFVPCKRPLDAELGEIAQLVRQSGLDLASLAVSPSVDRQSTPPGSVWPECPPLEDIYAAARKAFPGVPLGGGMFSYFTELNRKRVPAAGLSYVTHCTSPIVHAADDTSVMQTFEALRDVTRSVRAIYGAKPYRIGPSTIAMRQNPYGSATKDNPFGKRIAMAARDPRHNALFGAAWTLAYAATVADAEPELLTLSTLTGPFGLIAGAGEPVEAGRTRPLSHVLTWLAQLSDGMRIAVETSAPEGVAGLGAALNGTTTLLLANLTPDLQRVMLPEAGARSLTLLDESWLRDGAEEPKAKAHQSDGLDLPAYAAARIDMQ</sequence>
<feature type="domain" description="D-apionate lactonase TIM barrel" evidence="2">
    <location>
        <begin position="262"/>
        <end position="551"/>
    </location>
</feature>
<accession>A0A2J0Z1U1</accession>
<feature type="domain" description="D-apionate lactonase N-terminal" evidence="1">
    <location>
        <begin position="8"/>
        <end position="231"/>
    </location>
</feature>
<dbReference type="InterPro" id="IPR058787">
    <property type="entry name" value="ApnL_M"/>
</dbReference>
<evidence type="ECO:0000313" key="5">
    <source>
        <dbReference type="Proteomes" id="UP000231987"/>
    </source>
</evidence>
<comment type="caution">
    <text evidence="4">The sequence shown here is derived from an EMBL/GenBank/DDBJ whole genome shotgun (WGS) entry which is preliminary data.</text>
</comment>
<organism evidence="4 5">
    <name type="scientific">Rhizobium meliloti</name>
    <name type="common">Ensifer meliloti</name>
    <name type="synonym">Sinorhizobium meliloti</name>
    <dbReference type="NCBI Taxonomy" id="382"/>
    <lineage>
        <taxon>Bacteria</taxon>
        <taxon>Pseudomonadati</taxon>
        <taxon>Pseudomonadota</taxon>
        <taxon>Alphaproteobacteria</taxon>
        <taxon>Hyphomicrobiales</taxon>
        <taxon>Rhizobiaceae</taxon>
        <taxon>Sinorhizobium/Ensifer group</taxon>
        <taxon>Sinorhizobium</taxon>
    </lineage>
</organism>
<proteinExistence type="predicted"/>
<dbReference type="Proteomes" id="UP000231987">
    <property type="component" value="Unassembled WGS sequence"/>
</dbReference>
<reference evidence="4 5" key="1">
    <citation type="submission" date="2017-06" db="EMBL/GenBank/DDBJ databases">
        <title>Ensifer strains isolated from leguminous trees and herbs display diverse denitrification phenotypes with some acting as strong N2O sinks.</title>
        <authorList>
            <person name="Woliy K."/>
            <person name="Mania D."/>
            <person name="Bakken L.R."/>
            <person name="Frostegard A."/>
        </authorList>
    </citation>
    <scope>NUCLEOTIDE SEQUENCE [LARGE SCALE GENOMIC DNA]</scope>
    <source>
        <strain evidence="4 5">AC50a</strain>
    </source>
</reference>
<dbReference type="InterPro" id="IPR058789">
    <property type="entry name" value="ApnL_C"/>
</dbReference>
<dbReference type="Pfam" id="PF25839">
    <property type="entry name" value="Apionate_lact_C"/>
    <property type="match status" value="1"/>
</dbReference>